<name>F4SDP6_MELLP</name>
<gene>
    <name evidence="1" type="ORF">MELLADRAFT_70124</name>
</gene>
<protein>
    <recommendedName>
        <fullName evidence="3">Helitron helicase-like domain-containing protein</fullName>
    </recommendedName>
</protein>
<dbReference type="AlphaFoldDB" id="F4SDP6"/>
<dbReference type="HOGENOM" id="CLU_001324_5_1_1"/>
<accession>F4SDP6</accession>
<dbReference type="GeneID" id="18931430"/>
<reference evidence="2" key="1">
    <citation type="journal article" date="2011" name="Proc. Natl. Acad. Sci. U.S.A.">
        <title>Obligate biotrophy features unraveled by the genomic analysis of rust fungi.</title>
        <authorList>
            <person name="Duplessis S."/>
            <person name="Cuomo C.A."/>
            <person name="Lin Y.-C."/>
            <person name="Aerts A."/>
            <person name="Tisserant E."/>
            <person name="Veneault-Fourrey C."/>
            <person name="Joly D.L."/>
            <person name="Hacquard S."/>
            <person name="Amselem J."/>
            <person name="Cantarel B.L."/>
            <person name="Chiu R."/>
            <person name="Coutinho P.M."/>
            <person name="Feau N."/>
            <person name="Field M."/>
            <person name="Frey P."/>
            <person name="Gelhaye E."/>
            <person name="Goldberg J."/>
            <person name="Grabherr M.G."/>
            <person name="Kodira C.D."/>
            <person name="Kohler A."/>
            <person name="Kuees U."/>
            <person name="Lindquist E.A."/>
            <person name="Lucas S.M."/>
            <person name="Mago R."/>
            <person name="Mauceli E."/>
            <person name="Morin E."/>
            <person name="Murat C."/>
            <person name="Pangilinan J.L."/>
            <person name="Park R."/>
            <person name="Pearson M."/>
            <person name="Quesneville H."/>
            <person name="Rouhier N."/>
            <person name="Sakthikumar S."/>
            <person name="Salamov A.A."/>
            <person name="Schmutz J."/>
            <person name="Selles B."/>
            <person name="Shapiro H."/>
            <person name="Tanguay P."/>
            <person name="Tuskan G.A."/>
            <person name="Henrissat B."/>
            <person name="Van de Peer Y."/>
            <person name="Rouze P."/>
            <person name="Ellis J.G."/>
            <person name="Dodds P.N."/>
            <person name="Schein J.E."/>
            <person name="Zhong S."/>
            <person name="Hamelin R.C."/>
            <person name="Grigoriev I.V."/>
            <person name="Szabo L.J."/>
            <person name="Martin F."/>
        </authorList>
    </citation>
    <scope>NUCLEOTIDE SEQUENCE [LARGE SCALE GENOMIC DNA]</scope>
    <source>
        <strain evidence="2">98AG31 / pathotype 3-4-7</strain>
    </source>
</reference>
<dbReference type="PANTHER" id="PTHR45786">
    <property type="entry name" value="DNA BINDING PROTEIN-LIKE"/>
    <property type="match status" value="1"/>
</dbReference>
<organism evidence="2">
    <name type="scientific">Melampsora larici-populina (strain 98AG31 / pathotype 3-4-7)</name>
    <name type="common">Poplar leaf rust fungus</name>
    <dbReference type="NCBI Taxonomy" id="747676"/>
    <lineage>
        <taxon>Eukaryota</taxon>
        <taxon>Fungi</taxon>
        <taxon>Dikarya</taxon>
        <taxon>Basidiomycota</taxon>
        <taxon>Pucciniomycotina</taxon>
        <taxon>Pucciniomycetes</taxon>
        <taxon>Pucciniales</taxon>
        <taxon>Melampsoraceae</taxon>
        <taxon>Melampsora</taxon>
    </lineage>
</organism>
<dbReference type="KEGG" id="mlr:MELLADRAFT_70124"/>
<proteinExistence type="predicted"/>
<dbReference type="PANTHER" id="PTHR45786:SF74">
    <property type="entry name" value="ATP-DEPENDENT DNA HELICASE"/>
    <property type="match status" value="1"/>
</dbReference>
<dbReference type="OrthoDB" id="2272314at2759"/>
<evidence type="ECO:0000313" key="2">
    <source>
        <dbReference type="Proteomes" id="UP000001072"/>
    </source>
</evidence>
<dbReference type="eggNOG" id="KOG0987">
    <property type="taxonomic scope" value="Eukaryota"/>
</dbReference>
<sequence length="251" mass="27973">MGQDGKDLAAESVDQNMESILLDKFQGQLPYNLGPANMACQHCGALRWPQERTNYETARKSNVFSNCCKQGDVTIPLAYFEGSTLPEELMGLYTGIDPDSIDFHKDLSVYNNLVSFASLGSHVDNSVAGQKGTYCFRVHRQLHHNLGSLLPQDPNNPCFAQIFIVGDGAEEEVKMRQSQATKKKKDININLLKRLQDIVNKFNPIAVFLKDNAEIINSDDTTQVILKSLPPGKREMKTYNKPRPSDVAALI</sequence>
<keyword evidence="2" id="KW-1185">Reference proteome</keyword>
<dbReference type="InParanoid" id="F4SDP6"/>
<dbReference type="VEuPathDB" id="FungiDB:MELLADRAFT_70124"/>
<evidence type="ECO:0000313" key="1">
    <source>
        <dbReference type="EMBL" id="EGF97230.1"/>
    </source>
</evidence>
<dbReference type="EMBL" id="GL883278">
    <property type="protein sequence ID" value="EGF97230.1"/>
    <property type="molecule type" value="Genomic_DNA"/>
</dbReference>
<dbReference type="RefSeq" id="XP_007419499.1">
    <property type="nucleotide sequence ID" value="XM_007419437.1"/>
</dbReference>
<dbReference type="Proteomes" id="UP000001072">
    <property type="component" value="Unassembled WGS sequence"/>
</dbReference>
<evidence type="ECO:0008006" key="3">
    <source>
        <dbReference type="Google" id="ProtNLM"/>
    </source>
</evidence>